<proteinExistence type="predicted"/>
<name>A0A8J5IMI4_9STRA</name>
<reference evidence="1" key="1">
    <citation type="submission" date="2021-01" db="EMBL/GenBank/DDBJ databases">
        <title>Phytophthora aleatoria, a newly-described species from Pinus radiata is distinct from Phytophthora cactorum isolates based on comparative genomics.</title>
        <authorList>
            <person name="Mcdougal R."/>
            <person name="Panda P."/>
            <person name="Williams N."/>
            <person name="Studholme D.J."/>
        </authorList>
    </citation>
    <scope>NUCLEOTIDE SEQUENCE</scope>
    <source>
        <strain evidence="1">NZFS 4037</strain>
    </source>
</reference>
<evidence type="ECO:0000313" key="2">
    <source>
        <dbReference type="Proteomes" id="UP000709295"/>
    </source>
</evidence>
<protein>
    <submittedName>
        <fullName evidence="1">Uncharacterized protein</fullName>
    </submittedName>
</protein>
<dbReference type="AlphaFoldDB" id="A0A8J5IMI4"/>
<accession>A0A8J5IMI4</accession>
<comment type="caution">
    <text evidence="1">The sequence shown here is derived from an EMBL/GenBank/DDBJ whole genome shotgun (WGS) entry which is preliminary data.</text>
</comment>
<keyword evidence="2" id="KW-1185">Reference proteome</keyword>
<sequence length="55" mass="5658">MKLPTGSAEQASALGLATTSLSFADGFKNAKMPSSCLLQHKPAENGVGDSLFGFQ</sequence>
<evidence type="ECO:0000313" key="1">
    <source>
        <dbReference type="EMBL" id="KAG6952834.1"/>
    </source>
</evidence>
<dbReference type="Proteomes" id="UP000709295">
    <property type="component" value="Unassembled WGS sequence"/>
</dbReference>
<organism evidence="1 2">
    <name type="scientific">Phytophthora aleatoria</name>
    <dbReference type="NCBI Taxonomy" id="2496075"/>
    <lineage>
        <taxon>Eukaryota</taxon>
        <taxon>Sar</taxon>
        <taxon>Stramenopiles</taxon>
        <taxon>Oomycota</taxon>
        <taxon>Peronosporomycetes</taxon>
        <taxon>Peronosporales</taxon>
        <taxon>Peronosporaceae</taxon>
        <taxon>Phytophthora</taxon>
    </lineage>
</organism>
<gene>
    <name evidence="1" type="ORF">JG688_00013100</name>
</gene>
<dbReference type="EMBL" id="JAENGY010001078">
    <property type="protein sequence ID" value="KAG6952834.1"/>
    <property type="molecule type" value="Genomic_DNA"/>
</dbReference>